<reference evidence="10" key="1">
    <citation type="submission" date="2018-05" db="EMBL/GenBank/DDBJ databases">
        <authorList>
            <person name="Lanie J.A."/>
            <person name="Ng W.-L."/>
            <person name="Kazmierczak K.M."/>
            <person name="Andrzejewski T.M."/>
            <person name="Davidsen T.M."/>
            <person name="Wayne K.J."/>
            <person name="Tettelin H."/>
            <person name="Glass J.I."/>
            <person name="Rusch D."/>
            <person name="Podicherti R."/>
            <person name="Tsui H.-C.T."/>
            <person name="Winkler M.E."/>
        </authorList>
    </citation>
    <scope>NUCLEOTIDE SEQUENCE</scope>
</reference>
<dbReference type="InterPro" id="IPR050259">
    <property type="entry name" value="SDR"/>
</dbReference>
<organism evidence="10">
    <name type="scientific">marine metagenome</name>
    <dbReference type="NCBI Taxonomy" id="408172"/>
    <lineage>
        <taxon>unclassified sequences</taxon>
        <taxon>metagenomes</taxon>
        <taxon>ecological metagenomes</taxon>
    </lineage>
</organism>
<dbReference type="CDD" id="cd05333">
    <property type="entry name" value="BKR_SDR_c"/>
    <property type="match status" value="1"/>
</dbReference>
<keyword evidence="5" id="KW-0521">NADP</keyword>
<dbReference type="NCBIfam" id="TIGR01830">
    <property type="entry name" value="3oxo_ACP_reduc"/>
    <property type="match status" value="1"/>
</dbReference>
<evidence type="ECO:0000256" key="5">
    <source>
        <dbReference type="ARBA" id="ARBA00022857"/>
    </source>
</evidence>
<evidence type="ECO:0000256" key="6">
    <source>
        <dbReference type="ARBA" id="ARBA00023002"/>
    </source>
</evidence>
<dbReference type="GO" id="GO:0051287">
    <property type="term" value="F:NAD binding"/>
    <property type="evidence" value="ECO:0007669"/>
    <property type="project" value="InterPro"/>
</dbReference>
<dbReference type="InterPro" id="IPR057326">
    <property type="entry name" value="KR_dom"/>
</dbReference>
<keyword evidence="3" id="KW-0444">Lipid biosynthesis</keyword>
<dbReference type="NCBIfam" id="NF009466">
    <property type="entry name" value="PRK12826.1-2"/>
    <property type="match status" value="1"/>
</dbReference>
<dbReference type="PANTHER" id="PTHR42879">
    <property type="entry name" value="3-OXOACYL-(ACYL-CARRIER-PROTEIN) REDUCTASE"/>
    <property type="match status" value="1"/>
</dbReference>
<dbReference type="EMBL" id="UINC01035034">
    <property type="protein sequence ID" value="SVB26791.1"/>
    <property type="molecule type" value="Genomic_DNA"/>
</dbReference>
<dbReference type="FunFam" id="3.40.50.720:FF:000037">
    <property type="entry name" value="3-oxoacyl-[acyl-carrier-protein] reductase FabG"/>
    <property type="match status" value="1"/>
</dbReference>
<dbReference type="InterPro" id="IPR002347">
    <property type="entry name" value="SDR_fam"/>
</dbReference>
<dbReference type="GO" id="GO:0006633">
    <property type="term" value="P:fatty acid biosynthetic process"/>
    <property type="evidence" value="ECO:0007669"/>
    <property type="project" value="UniProtKB-KW"/>
</dbReference>
<dbReference type="NCBIfam" id="NF004198">
    <property type="entry name" value="PRK05653.1-3"/>
    <property type="match status" value="1"/>
</dbReference>
<dbReference type="PRINTS" id="PR00080">
    <property type="entry name" value="SDRFAMILY"/>
</dbReference>
<evidence type="ECO:0000256" key="2">
    <source>
        <dbReference type="ARBA" id="ARBA00006484"/>
    </source>
</evidence>
<dbReference type="InterPro" id="IPR036291">
    <property type="entry name" value="NAD(P)-bd_dom_sf"/>
</dbReference>
<evidence type="ECO:0000256" key="8">
    <source>
        <dbReference type="ARBA" id="ARBA00023160"/>
    </source>
</evidence>
<dbReference type="AlphaFoldDB" id="A0A382CMC1"/>
<dbReference type="PRINTS" id="PR00081">
    <property type="entry name" value="GDHRDH"/>
</dbReference>
<dbReference type="Pfam" id="PF13561">
    <property type="entry name" value="adh_short_C2"/>
    <property type="match status" value="1"/>
</dbReference>
<feature type="domain" description="Ketoreductase" evidence="9">
    <location>
        <begin position="7"/>
        <end position="186"/>
    </location>
</feature>
<comment type="pathway">
    <text evidence="1">Lipid metabolism; fatty acid biosynthesis.</text>
</comment>
<name>A0A382CMC1_9ZZZZ</name>
<dbReference type="PROSITE" id="PS00061">
    <property type="entry name" value="ADH_SHORT"/>
    <property type="match status" value="1"/>
</dbReference>
<keyword evidence="4" id="KW-0276">Fatty acid metabolism</keyword>
<accession>A0A382CMC1</accession>
<dbReference type="InterPro" id="IPR011284">
    <property type="entry name" value="3oxo_ACP_reduc"/>
</dbReference>
<proteinExistence type="inferred from homology"/>
<evidence type="ECO:0000313" key="10">
    <source>
        <dbReference type="EMBL" id="SVB26791.1"/>
    </source>
</evidence>
<evidence type="ECO:0000256" key="4">
    <source>
        <dbReference type="ARBA" id="ARBA00022832"/>
    </source>
</evidence>
<dbReference type="PANTHER" id="PTHR42879:SF2">
    <property type="entry name" value="3-OXOACYL-[ACYL-CARRIER-PROTEIN] REDUCTASE FABG"/>
    <property type="match status" value="1"/>
</dbReference>
<dbReference type="Gene3D" id="3.40.50.720">
    <property type="entry name" value="NAD(P)-binding Rossmann-like Domain"/>
    <property type="match status" value="1"/>
</dbReference>
<dbReference type="GO" id="GO:0004316">
    <property type="term" value="F:3-oxoacyl-[acyl-carrier-protein] reductase (NADPH) activity"/>
    <property type="evidence" value="ECO:0007669"/>
    <property type="project" value="InterPro"/>
</dbReference>
<dbReference type="SMART" id="SM00822">
    <property type="entry name" value="PKS_KR"/>
    <property type="match status" value="1"/>
</dbReference>
<gene>
    <name evidence="10" type="ORF">METZ01_LOCUS179645</name>
</gene>
<dbReference type="SUPFAM" id="SSF51735">
    <property type="entry name" value="NAD(P)-binding Rossmann-fold domains"/>
    <property type="match status" value="1"/>
</dbReference>
<keyword evidence="7" id="KW-0443">Lipid metabolism</keyword>
<evidence type="ECO:0000256" key="7">
    <source>
        <dbReference type="ARBA" id="ARBA00023098"/>
    </source>
</evidence>
<keyword evidence="6" id="KW-0560">Oxidoreductase</keyword>
<comment type="similarity">
    <text evidence="2">Belongs to the short-chain dehydrogenases/reductases (SDR) family.</text>
</comment>
<dbReference type="NCBIfam" id="NF005559">
    <property type="entry name" value="PRK07231.1"/>
    <property type="match status" value="1"/>
</dbReference>
<evidence type="ECO:0000259" key="9">
    <source>
        <dbReference type="SMART" id="SM00822"/>
    </source>
</evidence>
<sequence length="248" mass="26370">MFNLEEKIAIVTGASRGIGEAIAKSYADSGAHVVCVSRTESALKTVQKKIKDNGGSASIYSCDVSQFNQVEPLINNTLEEFGKIDVIVNNAGITRDGLIMRMSDDDWDTVININLKGAFNGIKAVSRVMMKQRSGRIINISSLVGLKGNSGQANYSASKAGIIGLTKSTAKELGSRGITVNCIAPGYIATEMTDQLAEKIKQELINRIPLGYIGKPNHIASAALFLASDEAEYITGQTVSVDGGLLIN</sequence>
<evidence type="ECO:0000256" key="3">
    <source>
        <dbReference type="ARBA" id="ARBA00022516"/>
    </source>
</evidence>
<evidence type="ECO:0000256" key="1">
    <source>
        <dbReference type="ARBA" id="ARBA00005194"/>
    </source>
</evidence>
<keyword evidence="8" id="KW-0275">Fatty acid biosynthesis</keyword>
<protein>
    <recommendedName>
        <fullName evidence="9">Ketoreductase domain-containing protein</fullName>
    </recommendedName>
</protein>
<dbReference type="InterPro" id="IPR020904">
    <property type="entry name" value="Sc_DH/Rdtase_CS"/>
</dbReference>